<evidence type="ECO:0000256" key="1">
    <source>
        <dbReference type="SAM" id="MobiDB-lite"/>
    </source>
</evidence>
<dbReference type="EMBL" id="JAINUG010000583">
    <property type="protein sequence ID" value="KAJ8366496.1"/>
    <property type="molecule type" value="Genomic_DNA"/>
</dbReference>
<gene>
    <name evidence="2" type="ORF">AAFF_G00353330</name>
</gene>
<name>A0AAD7R5V4_9TELE</name>
<dbReference type="InterPro" id="IPR012337">
    <property type="entry name" value="RNaseH-like_sf"/>
</dbReference>
<comment type="caution">
    <text evidence="2">The sequence shown here is derived from an EMBL/GenBank/DDBJ whole genome shotgun (WGS) entry which is preliminary data.</text>
</comment>
<dbReference type="AlphaFoldDB" id="A0AAD7R5V4"/>
<organism evidence="2 3">
    <name type="scientific">Aldrovandia affinis</name>
    <dbReference type="NCBI Taxonomy" id="143900"/>
    <lineage>
        <taxon>Eukaryota</taxon>
        <taxon>Metazoa</taxon>
        <taxon>Chordata</taxon>
        <taxon>Craniata</taxon>
        <taxon>Vertebrata</taxon>
        <taxon>Euteleostomi</taxon>
        <taxon>Actinopterygii</taxon>
        <taxon>Neopterygii</taxon>
        <taxon>Teleostei</taxon>
        <taxon>Notacanthiformes</taxon>
        <taxon>Halosauridae</taxon>
        <taxon>Aldrovandia</taxon>
    </lineage>
</organism>
<accession>A0AAD7R5V4</accession>
<protein>
    <submittedName>
        <fullName evidence="2">Uncharacterized protein</fullName>
    </submittedName>
</protein>
<dbReference type="PANTHER" id="PTHR46481:SF4">
    <property type="entry name" value="ZINC FINGER BED DOMAIN-CONTAINING PROTEIN 4"/>
    <property type="match status" value="1"/>
</dbReference>
<reference evidence="2" key="1">
    <citation type="journal article" date="2023" name="Science">
        <title>Genome structures resolve the early diversification of teleost fishes.</title>
        <authorList>
            <person name="Parey E."/>
            <person name="Louis A."/>
            <person name="Montfort J."/>
            <person name="Bouchez O."/>
            <person name="Roques C."/>
            <person name="Iampietro C."/>
            <person name="Lluch J."/>
            <person name="Castinel A."/>
            <person name="Donnadieu C."/>
            <person name="Desvignes T."/>
            <person name="Floi Bucao C."/>
            <person name="Jouanno E."/>
            <person name="Wen M."/>
            <person name="Mejri S."/>
            <person name="Dirks R."/>
            <person name="Jansen H."/>
            <person name="Henkel C."/>
            <person name="Chen W.J."/>
            <person name="Zahm M."/>
            <person name="Cabau C."/>
            <person name="Klopp C."/>
            <person name="Thompson A.W."/>
            <person name="Robinson-Rechavi M."/>
            <person name="Braasch I."/>
            <person name="Lecointre G."/>
            <person name="Bobe J."/>
            <person name="Postlethwait J.H."/>
            <person name="Berthelot C."/>
            <person name="Roest Crollius H."/>
            <person name="Guiguen Y."/>
        </authorList>
    </citation>
    <scope>NUCLEOTIDE SEQUENCE</scope>
    <source>
        <strain evidence="2">NC1722</strain>
    </source>
</reference>
<feature type="compositionally biased region" description="Polar residues" evidence="1">
    <location>
        <begin position="48"/>
        <end position="57"/>
    </location>
</feature>
<keyword evidence="3" id="KW-1185">Reference proteome</keyword>
<evidence type="ECO:0000313" key="2">
    <source>
        <dbReference type="EMBL" id="KAJ8366496.1"/>
    </source>
</evidence>
<proteinExistence type="predicted"/>
<feature type="region of interest" description="Disordered" evidence="1">
    <location>
        <begin position="48"/>
        <end position="67"/>
    </location>
</feature>
<dbReference type="Proteomes" id="UP001221898">
    <property type="component" value="Unassembled WGS sequence"/>
</dbReference>
<dbReference type="SUPFAM" id="SSF53098">
    <property type="entry name" value="Ribonuclease H-like"/>
    <property type="match status" value="1"/>
</dbReference>
<sequence>MSYTVRTTEDIVWRRHTDQLLAGAMVSGNTTPPPLPVICAEPCEQDNPAQTALNQNAPDHPEPASLEPTFSAVSETELSSCSAPMAVLVAPRVDPPDADEWTSRPMESYVTVTAHYITAEWEMQSMVLQTRPLYESHTGTNLAQVLIEAEAEWELERPNSNIPVTTDNAKNQLNAVIGAGLGPQIGCFAHVINLASQRGISVNQLDRLPGRIRKVVSYFHRSSTAAHVLKTKQEMLQLPTHKLIHDVTTRWNSTYDMLDRHLEQQAEIYSALTDKTLRKTIKDIVTLMMMM</sequence>
<dbReference type="PANTHER" id="PTHR46481">
    <property type="entry name" value="ZINC FINGER BED DOMAIN-CONTAINING PROTEIN 4"/>
    <property type="match status" value="1"/>
</dbReference>
<evidence type="ECO:0000313" key="3">
    <source>
        <dbReference type="Proteomes" id="UP001221898"/>
    </source>
</evidence>
<dbReference type="InterPro" id="IPR052035">
    <property type="entry name" value="ZnF_BED_domain_contain"/>
</dbReference>